<reference evidence="2" key="1">
    <citation type="submission" date="2022-06" db="UniProtKB">
        <authorList>
            <consortium name="EnsemblMetazoa"/>
        </authorList>
    </citation>
    <scope>IDENTIFICATION</scope>
</reference>
<dbReference type="EnsemblMetazoa" id="XM_008190574.1">
    <property type="protein sequence ID" value="XP_008188796.1"/>
    <property type="gene ID" value="LOC103311044"/>
</dbReference>
<dbReference type="AlphaFoldDB" id="A0A8R2FDE3"/>
<organism evidence="2">
    <name type="scientific">Acyrthosiphon pisum</name>
    <name type="common">Pea aphid</name>
    <dbReference type="NCBI Taxonomy" id="7029"/>
    <lineage>
        <taxon>Eukaryota</taxon>
        <taxon>Metazoa</taxon>
        <taxon>Ecdysozoa</taxon>
        <taxon>Arthropoda</taxon>
        <taxon>Hexapoda</taxon>
        <taxon>Insecta</taxon>
        <taxon>Pterygota</taxon>
        <taxon>Neoptera</taxon>
        <taxon>Paraneoptera</taxon>
        <taxon>Hemiptera</taxon>
        <taxon>Sternorrhyncha</taxon>
        <taxon>Aphidomorpha</taxon>
        <taxon>Aphidoidea</taxon>
        <taxon>Aphididae</taxon>
        <taxon>Macrosiphini</taxon>
        <taxon>Acyrthosiphon</taxon>
    </lineage>
</organism>
<dbReference type="PANTHER" id="PTHR33121:SF71">
    <property type="entry name" value="OXYGEN SENSOR PROTEIN DOSP"/>
    <property type="match status" value="1"/>
</dbReference>
<dbReference type="InterPro" id="IPR035919">
    <property type="entry name" value="EAL_sf"/>
</dbReference>
<feature type="domain" description="EAL" evidence="1">
    <location>
        <begin position="1"/>
        <end position="162"/>
    </location>
</feature>
<name>A0A8R2FDE3_ACYPI</name>
<evidence type="ECO:0000259" key="1">
    <source>
        <dbReference type="PROSITE" id="PS50883"/>
    </source>
</evidence>
<dbReference type="GO" id="GO:0071111">
    <property type="term" value="F:cyclic-guanylate-specific phosphodiesterase activity"/>
    <property type="evidence" value="ECO:0007669"/>
    <property type="project" value="InterPro"/>
</dbReference>
<dbReference type="Gene3D" id="3.20.20.450">
    <property type="entry name" value="EAL domain"/>
    <property type="match status" value="1"/>
</dbReference>
<sequence length="162" mass="17726">MIVAVNVSPVQFRASGFVERIVEIVREEGANPHHMELEITEGVLIEDEHEARNNIIALREAGFRIALDDFGTGYSSLNYLSTFPVDKIKIDRSFTQSLGVAQNSAAIVESVVRLGHAMGLTVTAEGVETEGQKMALADAGCNQLQGYLFSQAVPFEEIEKMI</sequence>
<dbReference type="PROSITE" id="PS50883">
    <property type="entry name" value="EAL"/>
    <property type="match status" value="1"/>
</dbReference>
<dbReference type="CDD" id="cd01948">
    <property type="entry name" value="EAL"/>
    <property type="match status" value="1"/>
</dbReference>
<dbReference type="SMART" id="SM00052">
    <property type="entry name" value="EAL"/>
    <property type="match status" value="1"/>
</dbReference>
<dbReference type="SUPFAM" id="SSF141868">
    <property type="entry name" value="EAL domain-like"/>
    <property type="match status" value="1"/>
</dbReference>
<dbReference type="InterPro" id="IPR001633">
    <property type="entry name" value="EAL_dom"/>
</dbReference>
<protein>
    <recommendedName>
        <fullName evidence="1">EAL domain-containing protein</fullName>
    </recommendedName>
</protein>
<evidence type="ECO:0000313" key="2">
    <source>
        <dbReference type="EnsemblMetazoa" id="XP_008188796.1"/>
    </source>
</evidence>
<proteinExistence type="predicted"/>
<accession>A0A8R2FDE3</accession>
<dbReference type="PANTHER" id="PTHR33121">
    <property type="entry name" value="CYCLIC DI-GMP PHOSPHODIESTERASE PDEF"/>
    <property type="match status" value="1"/>
</dbReference>
<dbReference type="InterPro" id="IPR050706">
    <property type="entry name" value="Cyclic-di-GMP_PDE-like"/>
</dbReference>
<dbReference type="Pfam" id="PF00563">
    <property type="entry name" value="EAL"/>
    <property type="match status" value="1"/>
</dbReference>